<comment type="caution">
    <text evidence="1">The sequence shown here is derived from an EMBL/GenBank/DDBJ whole genome shotgun (WGS) entry which is preliminary data.</text>
</comment>
<proteinExistence type="predicted"/>
<dbReference type="EMBL" id="CM037152">
    <property type="protein sequence ID" value="KAH7834737.1"/>
    <property type="molecule type" value="Genomic_DNA"/>
</dbReference>
<keyword evidence="2" id="KW-1185">Reference proteome</keyword>
<evidence type="ECO:0000313" key="1">
    <source>
        <dbReference type="EMBL" id="KAH7834737.1"/>
    </source>
</evidence>
<accession>A0ACB7X1Z3</accession>
<reference evidence="1 2" key="1">
    <citation type="journal article" date="2021" name="Hortic Res">
        <title>High-quality reference genome and annotation aids understanding of berry development for evergreen blueberry (Vaccinium darrowii).</title>
        <authorList>
            <person name="Yu J."/>
            <person name="Hulse-Kemp A.M."/>
            <person name="Babiker E."/>
            <person name="Staton M."/>
        </authorList>
    </citation>
    <scope>NUCLEOTIDE SEQUENCE [LARGE SCALE GENOMIC DNA]</scope>
    <source>
        <strain evidence="2">cv. NJ 8807/NJ 8810</strain>
        <tissue evidence="1">Young leaf</tissue>
    </source>
</reference>
<protein>
    <submittedName>
        <fullName evidence="1">Uncharacterized protein</fullName>
    </submittedName>
</protein>
<gene>
    <name evidence="1" type="ORF">Vadar_019108</name>
</gene>
<dbReference type="Proteomes" id="UP000828048">
    <property type="component" value="Chromosome 2"/>
</dbReference>
<name>A0ACB7X1Z3_9ERIC</name>
<organism evidence="1 2">
    <name type="scientific">Vaccinium darrowii</name>
    <dbReference type="NCBI Taxonomy" id="229202"/>
    <lineage>
        <taxon>Eukaryota</taxon>
        <taxon>Viridiplantae</taxon>
        <taxon>Streptophyta</taxon>
        <taxon>Embryophyta</taxon>
        <taxon>Tracheophyta</taxon>
        <taxon>Spermatophyta</taxon>
        <taxon>Magnoliopsida</taxon>
        <taxon>eudicotyledons</taxon>
        <taxon>Gunneridae</taxon>
        <taxon>Pentapetalae</taxon>
        <taxon>asterids</taxon>
        <taxon>Ericales</taxon>
        <taxon>Ericaceae</taxon>
        <taxon>Vaccinioideae</taxon>
        <taxon>Vaccinieae</taxon>
        <taxon>Vaccinium</taxon>
    </lineage>
</organism>
<evidence type="ECO:0000313" key="2">
    <source>
        <dbReference type="Proteomes" id="UP000828048"/>
    </source>
</evidence>
<sequence length="223" mass="24902">MVGRSETVWIRIYHRACPFATGTASHISITECPAVCQVYGWAMSDPRTCHPPNVCKQQSLGKGIRQDHLAELLACFRGHKKNVQHAGKWLIDLKRVSRGTESHGDDRTKLLNNEDEKREHGPVKPFKPLLSTTAYCSSSTEKRMQCKTTLTYTDRGGGGVDGVAVSWSGAGVHTERERESDRVYGGGGRRRSGRRPRQCGRRRRQWWLGGSLLLYPLPPCGTS</sequence>